<dbReference type="InterPro" id="IPR001487">
    <property type="entry name" value="Bromodomain"/>
</dbReference>
<dbReference type="GO" id="GO:0006355">
    <property type="term" value="P:regulation of DNA-templated transcription"/>
    <property type="evidence" value="ECO:0007669"/>
    <property type="project" value="TreeGrafter"/>
</dbReference>
<dbReference type="RefSeq" id="XP_016932630.4">
    <property type="nucleotide sequence ID" value="XM_017077141.4"/>
</dbReference>
<dbReference type="GO" id="GO:0000785">
    <property type="term" value="C:chromatin"/>
    <property type="evidence" value="ECO:0007669"/>
    <property type="project" value="TreeGrafter"/>
</dbReference>
<dbReference type="Gene3D" id="1.20.920.10">
    <property type="entry name" value="Bromodomain-like"/>
    <property type="match status" value="2"/>
</dbReference>
<protein>
    <submittedName>
        <fullName evidence="6">Bromodomain-containing protein 3</fullName>
    </submittedName>
</protein>
<evidence type="ECO:0000256" key="3">
    <source>
        <dbReference type="SAM" id="MobiDB-lite"/>
    </source>
</evidence>
<keyword evidence="5" id="KW-1185">Reference proteome</keyword>
<evidence type="ECO:0000313" key="5">
    <source>
        <dbReference type="Proteomes" id="UP001652628"/>
    </source>
</evidence>
<organism evidence="5 6">
    <name type="scientific">Drosophila suzukii</name>
    <name type="common">Spotted-wing drosophila fruit fly</name>
    <dbReference type="NCBI Taxonomy" id="28584"/>
    <lineage>
        <taxon>Eukaryota</taxon>
        <taxon>Metazoa</taxon>
        <taxon>Ecdysozoa</taxon>
        <taxon>Arthropoda</taxon>
        <taxon>Hexapoda</taxon>
        <taxon>Insecta</taxon>
        <taxon>Pterygota</taxon>
        <taxon>Neoptera</taxon>
        <taxon>Endopterygota</taxon>
        <taxon>Diptera</taxon>
        <taxon>Brachycera</taxon>
        <taxon>Muscomorpha</taxon>
        <taxon>Ephydroidea</taxon>
        <taxon>Drosophilidae</taxon>
        <taxon>Drosophila</taxon>
        <taxon>Sophophora</taxon>
    </lineage>
</organism>
<dbReference type="PRINTS" id="PR00503">
    <property type="entry name" value="BROMODOMAIN"/>
</dbReference>
<dbReference type="GO" id="GO:0006338">
    <property type="term" value="P:chromatin remodeling"/>
    <property type="evidence" value="ECO:0007669"/>
    <property type="project" value="TreeGrafter"/>
</dbReference>
<accession>A0AB39ZBV5</accession>
<feature type="region of interest" description="Disordered" evidence="3">
    <location>
        <begin position="1"/>
        <end position="37"/>
    </location>
</feature>
<keyword evidence="1 2" id="KW-0103">Bromodomain</keyword>
<evidence type="ECO:0000256" key="2">
    <source>
        <dbReference type="PROSITE-ProRule" id="PRU00035"/>
    </source>
</evidence>
<name>A0AB39ZBV5_DROSZ</name>
<feature type="region of interest" description="Disordered" evidence="3">
    <location>
        <begin position="442"/>
        <end position="468"/>
    </location>
</feature>
<reference evidence="6" key="1">
    <citation type="submission" date="2025-08" db="UniProtKB">
        <authorList>
            <consortium name="RefSeq"/>
        </authorList>
    </citation>
    <scope>IDENTIFICATION</scope>
</reference>
<dbReference type="PANTHER" id="PTHR22880">
    <property type="entry name" value="FALZ-RELATED BROMODOMAIN-CONTAINING PROTEINS"/>
    <property type="match status" value="1"/>
</dbReference>
<feature type="region of interest" description="Disordered" evidence="3">
    <location>
        <begin position="186"/>
        <end position="205"/>
    </location>
</feature>
<dbReference type="InterPro" id="IPR050935">
    <property type="entry name" value="Bromo_chromatin_reader"/>
</dbReference>
<gene>
    <name evidence="6" type="primary">tbrd-1</name>
</gene>
<evidence type="ECO:0000259" key="4">
    <source>
        <dbReference type="PROSITE" id="PS50014"/>
    </source>
</evidence>
<sequence length="468" mass="54218">MDPSRLQKPRPPPRYEPEIQPVNGIVQPPVIPPPNRPGRKTNVLEDLKSLVNWLCRNRLSVYFREPVDTVALNVPDYHKMIKHPMDLNTIKKRLNNNYYWQADEALQDLKLIFDNCLFYNSEKTEVYQAGKQLKNIFYSRLALIDLSNEYELPPKMEKRKRKAAESLDSVPGPSVFAPRGPSHFSPHWDRNRNFPNPKPSATHHEKPIPSYLATNLIPKFMPDNLDSPLTARLPTYKNFNETPIGSQFKRPPDVREDTPTPILRPIVLPPPLTTAPLEPIMKRPSPPPVQRQPLPPKPKIPVIICYKSVDRLIEKSHCDHLLKSMVKQKRKKFTWALNNADYWKQNSLSRNYNHDTEEKLDWKVLQNRLDNDDFESLEGFASSVRKMFHNALRCFPEDGLTKMSVKKSMEIFDGRLLKYRELAATAKEKVRALVASRKEDLEFAETKSQSLGKRQGSFKMPPLYDDSD</sequence>
<dbReference type="PROSITE" id="PS00633">
    <property type="entry name" value="BROMODOMAIN_1"/>
    <property type="match status" value="1"/>
</dbReference>
<dbReference type="GO" id="GO:0005634">
    <property type="term" value="C:nucleus"/>
    <property type="evidence" value="ECO:0007669"/>
    <property type="project" value="TreeGrafter"/>
</dbReference>
<dbReference type="SUPFAM" id="SSF47370">
    <property type="entry name" value="Bromodomain"/>
    <property type="match status" value="2"/>
</dbReference>
<dbReference type="AlphaFoldDB" id="A0AB39ZBV5"/>
<evidence type="ECO:0000256" key="1">
    <source>
        <dbReference type="ARBA" id="ARBA00023117"/>
    </source>
</evidence>
<feature type="domain" description="Bromo" evidence="4">
    <location>
        <begin position="55"/>
        <end position="127"/>
    </location>
</feature>
<dbReference type="Proteomes" id="UP001652628">
    <property type="component" value="Chromosome 3"/>
</dbReference>
<evidence type="ECO:0000313" key="6">
    <source>
        <dbReference type="RefSeq" id="XP_016932630.4"/>
    </source>
</evidence>
<dbReference type="PANTHER" id="PTHR22880:SF225">
    <property type="entry name" value="BROMODOMAIN-CONTAINING PROTEIN BET-1-RELATED"/>
    <property type="match status" value="1"/>
</dbReference>
<feature type="region of interest" description="Disordered" evidence="3">
    <location>
        <begin position="242"/>
        <end position="268"/>
    </location>
</feature>
<feature type="compositionally biased region" description="Low complexity" evidence="3">
    <location>
        <begin position="19"/>
        <end position="28"/>
    </location>
</feature>
<dbReference type="InterPro" id="IPR018359">
    <property type="entry name" value="Bromodomain_CS"/>
</dbReference>
<proteinExistence type="predicted"/>
<dbReference type="InterPro" id="IPR036427">
    <property type="entry name" value="Bromodomain-like_sf"/>
</dbReference>
<dbReference type="PROSITE" id="PS50014">
    <property type="entry name" value="BROMODOMAIN_2"/>
    <property type="match status" value="1"/>
</dbReference>
<feature type="region of interest" description="Disordered" evidence="3">
    <location>
        <begin position="157"/>
        <end position="181"/>
    </location>
</feature>
<dbReference type="Pfam" id="PF00439">
    <property type="entry name" value="Bromodomain"/>
    <property type="match status" value="2"/>
</dbReference>
<dbReference type="SMART" id="SM00297">
    <property type="entry name" value="BROMO"/>
    <property type="match status" value="1"/>
</dbReference>
<dbReference type="GeneID" id="108011894"/>